<feature type="chain" id="PRO_5043123669" evidence="1">
    <location>
        <begin position="20"/>
        <end position="768"/>
    </location>
</feature>
<dbReference type="SMART" id="SM00137">
    <property type="entry name" value="MAM"/>
    <property type="match status" value="1"/>
</dbReference>
<dbReference type="OMA" id="CRWSNAE"/>
<evidence type="ECO:0000256" key="1">
    <source>
        <dbReference type="SAM" id="SignalP"/>
    </source>
</evidence>
<dbReference type="WBParaSite" id="HPLM_0000855401-mRNA-1">
    <property type="protein sequence ID" value="HPLM_0000855401-mRNA-1"/>
    <property type="gene ID" value="HPLM_0000855401"/>
</dbReference>
<name>A0A0N4WDB0_HAEPC</name>
<dbReference type="SUPFAM" id="SSF49899">
    <property type="entry name" value="Concanavalin A-like lectins/glucanases"/>
    <property type="match status" value="2"/>
</dbReference>
<dbReference type="Proteomes" id="UP000268014">
    <property type="component" value="Unassembled WGS sequence"/>
</dbReference>
<dbReference type="GO" id="GO:0016020">
    <property type="term" value="C:membrane"/>
    <property type="evidence" value="ECO:0007669"/>
    <property type="project" value="InterPro"/>
</dbReference>
<organism evidence="5">
    <name type="scientific">Haemonchus placei</name>
    <name type="common">Barber's pole worm</name>
    <dbReference type="NCBI Taxonomy" id="6290"/>
    <lineage>
        <taxon>Eukaryota</taxon>
        <taxon>Metazoa</taxon>
        <taxon>Ecdysozoa</taxon>
        <taxon>Nematoda</taxon>
        <taxon>Chromadorea</taxon>
        <taxon>Rhabditida</taxon>
        <taxon>Rhabditina</taxon>
        <taxon>Rhabditomorpha</taxon>
        <taxon>Strongyloidea</taxon>
        <taxon>Trichostrongylidae</taxon>
        <taxon>Haemonchus</taxon>
    </lineage>
</organism>
<reference evidence="5" key="1">
    <citation type="submission" date="2017-02" db="UniProtKB">
        <authorList>
            <consortium name="WormBaseParasite"/>
        </authorList>
    </citation>
    <scope>IDENTIFICATION</scope>
</reference>
<evidence type="ECO:0000259" key="2">
    <source>
        <dbReference type="SMART" id="SM00137"/>
    </source>
</evidence>
<feature type="signal peptide" evidence="1">
    <location>
        <begin position="1"/>
        <end position="19"/>
    </location>
</feature>
<dbReference type="InterPro" id="IPR000998">
    <property type="entry name" value="MAM_dom"/>
</dbReference>
<proteinExistence type="predicted"/>
<dbReference type="Gene3D" id="2.60.120.200">
    <property type="match status" value="2"/>
</dbReference>
<evidence type="ECO:0000313" key="3">
    <source>
        <dbReference type="EMBL" id="VDO35180.1"/>
    </source>
</evidence>
<dbReference type="InterPro" id="IPR013320">
    <property type="entry name" value="ConA-like_dom_sf"/>
</dbReference>
<protein>
    <submittedName>
        <fullName evidence="5">MAM domain-containing protein</fullName>
    </submittedName>
</protein>
<accession>A0A0N4WDB0</accession>
<gene>
    <name evidence="3" type="ORF">HPLM_LOCUS8546</name>
</gene>
<reference evidence="3 4" key="2">
    <citation type="submission" date="2018-11" db="EMBL/GenBank/DDBJ databases">
        <authorList>
            <consortium name="Pathogen Informatics"/>
        </authorList>
    </citation>
    <scope>NUCLEOTIDE SEQUENCE [LARGE SCALE GENOMIC DNA]</scope>
    <source>
        <strain evidence="3 4">MHpl1</strain>
    </source>
</reference>
<feature type="domain" description="MAM" evidence="2">
    <location>
        <begin position="256"/>
        <end position="417"/>
    </location>
</feature>
<sequence>MLNLSVVASLLAMVTVVNACHPQFEKELRYLDLYLGVQPDNDGEIPSKDASQFASYIPQSDALNCDLESECLWRNAPSDGLLDTSDFWYFKKTDGKLLPVQVQPGRADIAQGSHLLLAGNTSTTADSAVLISAPIACQRKPGNLTFHYWLYNSGRVEVIVARATYRRRHLQTIFRPKINCHILRPGNDICVVNIPAVNEPFRLAIRAFNLKDNVVGSMVILKNITYDAIVCSESPFPLIFGSKPLLPKSSKPIEKLSDLDCDHPQKRCRWSNAESTASEWRIGRNVERWHELMEVSAQDKSHPTSSFLFLAVDAVSPRLYAKLRSDLIPCTQATTTLSMKFWLKAGTQVEICAVDVDGLVLSCAYLSEGDSPGPIEIDVDPYSRPYRFTLEMVAFDEASIGLVAISDIRVKGLLCSEEPPPIVTTIDPPTVKNFSNFCTLLVEPSRPTVTIVNPPLPVQIVSLFGLQHGPGPNVPYSLDLNCDFSTDYCSQWVNDDGLVAYGVAPSNSFKFPVPDEIQGNVATFLLEGAKASVLRSREVPCAYGAIVSVTYMKSEHSMVRLCALSHCVDGNTPFGTMTINATSAEPFEFSIEAASRKNAIVVIKKIDVYGDVCTLKTAQELVCDKLRCTFNENLCKYDSPLQKQGDVPLIIGPTGATATLGVGSHRAILRSVRFDLPSPVMLNITITQATYGSRVLLCPDITSEFESCHELLGPRVEETMKRTVMFALDAAAHRFAVVLYHDKAEQFGPADFIIHSIDISTTDDQKLC</sequence>
<keyword evidence="1" id="KW-0732">Signal</keyword>
<dbReference type="OrthoDB" id="5837419at2759"/>
<evidence type="ECO:0000313" key="5">
    <source>
        <dbReference type="WBParaSite" id="HPLM_0000855401-mRNA-1"/>
    </source>
</evidence>
<evidence type="ECO:0000313" key="4">
    <source>
        <dbReference type="Proteomes" id="UP000268014"/>
    </source>
</evidence>
<keyword evidence="4" id="KW-1185">Reference proteome</keyword>
<dbReference type="EMBL" id="UZAF01016885">
    <property type="protein sequence ID" value="VDO35180.1"/>
    <property type="molecule type" value="Genomic_DNA"/>
</dbReference>
<dbReference type="AlphaFoldDB" id="A0A0N4WDB0"/>